<dbReference type="InterPro" id="IPR005358">
    <property type="entry name" value="Puta_zinc/iron-chelating_dom"/>
</dbReference>
<organism evidence="1">
    <name type="scientific">Caldilineaceae bacterium SB0662_bin_9</name>
    <dbReference type="NCBI Taxonomy" id="2605258"/>
    <lineage>
        <taxon>Bacteria</taxon>
        <taxon>Bacillati</taxon>
        <taxon>Chloroflexota</taxon>
        <taxon>Caldilineae</taxon>
        <taxon>Caldilineales</taxon>
        <taxon>Caldilineaceae</taxon>
    </lineage>
</organism>
<comment type="caution">
    <text evidence="1">The sequence shown here is derived from an EMBL/GenBank/DDBJ whole genome shotgun (WGS) entry which is preliminary data.</text>
</comment>
<evidence type="ECO:0000313" key="1">
    <source>
        <dbReference type="EMBL" id="MYD89105.1"/>
    </source>
</evidence>
<dbReference type="Pfam" id="PF03692">
    <property type="entry name" value="CxxCxxCC"/>
    <property type="match status" value="1"/>
</dbReference>
<reference evidence="1" key="1">
    <citation type="submission" date="2019-09" db="EMBL/GenBank/DDBJ databases">
        <title>Characterisation of the sponge microbiome using genome-centric metagenomics.</title>
        <authorList>
            <person name="Engelberts J.P."/>
            <person name="Robbins S.J."/>
            <person name="De Goeij J.M."/>
            <person name="Aranda M."/>
            <person name="Bell S.C."/>
            <person name="Webster N.S."/>
        </authorList>
    </citation>
    <scope>NUCLEOTIDE SEQUENCE</scope>
    <source>
        <strain evidence="1">SB0662_bin_9</strain>
    </source>
</reference>
<dbReference type="AlphaFoldDB" id="A0A6B1DQN0"/>
<dbReference type="InterPro" id="IPR052572">
    <property type="entry name" value="UPF0153_domain"/>
</dbReference>
<gene>
    <name evidence="1" type="ORF">F4Y08_02030</name>
</gene>
<dbReference type="PANTHER" id="PTHR36931:SF1">
    <property type="entry name" value="UPF0153 PROTEIN YEIW"/>
    <property type="match status" value="1"/>
</dbReference>
<dbReference type="PANTHER" id="PTHR36931">
    <property type="entry name" value="UPF0153 PROTEIN YEIW"/>
    <property type="match status" value="1"/>
</dbReference>
<sequence length="99" mass="10595">MTQQPSTSGWDADFGNQCRVGCGACCIAISISTTIPGMSGPKPAGVRCIQLTSDNRCLLYGKPERPDVCREFQPSAEICGRTNTEAMHNLIELEALTSS</sequence>
<accession>A0A6B1DQN0</accession>
<proteinExistence type="predicted"/>
<dbReference type="EMBL" id="VXPY01000013">
    <property type="protein sequence ID" value="MYD89105.1"/>
    <property type="molecule type" value="Genomic_DNA"/>
</dbReference>
<protein>
    <submittedName>
        <fullName evidence="1">YkgJ family cysteine cluster protein</fullName>
    </submittedName>
</protein>
<name>A0A6B1DQN0_9CHLR</name>